<feature type="transmembrane region" description="Helical" evidence="1">
    <location>
        <begin position="238"/>
        <end position="255"/>
    </location>
</feature>
<feature type="transmembrane region" description="Helical" evidence="1">
    <location>
        <begin position="317"/>
        <end position="336"/>
    </location>
</feature>
<dbReference type="RefSeq" id="WP_128502073.1">
    <property type="nucleotide sequence ID" value="NZ_CP035107.1"/>
</dbReference>
<keyword evidence="1" id="KW-0812">Transmembrane</keyword>
<dbReference type="InterPro" id="IPR049458">
    <property type="entry name" value="EpsG-like"/>
</dbReference>
<feature type="transmembrane region" description="Helical" evidence="1">
    <location>
        <begin position="115"/>
        <end position="144"/>
    </location>
</feature>
<evidence type="ECO:0000256" key="1">
    <source>
        <dbReference type="SAM" id="Phobius"/>
    </source>
</evidence>
<gene>
    <name evidence="2" type="ORF">EQP59_09945</name>
</gene>
<keyword evidence="1" id="KW-1133">Transmembrane helix</keyword>
<feature type="transmembrane region" description="Helical" evidence="1">
    <location>
        <begin position="156"/>
        <end position="181"/>
    </location>
</feature>
<feature type="transmembrane region" description="Helical" evidence="1">
    <location>
        <begin position="267"/>
        <end position="285"/>
    </location>
</feature>
<dbReference type="AlphaFoldDB" id="A0A410JTW7"/>
<dbReference type="Proteomes" id="UP000287701">
    <property type="component" value="Chromosome"/>
</dbReference>
<protein>
    <submittedName>
        <fullName evidence="2">EpsG family protein</fullName>
    </submittedName>
</protein>
<name>A0A410JTW7_ORNRH</name>
<keyword evidence="1" id="KW-0472">Membrane</keyword>
<feature type="transmembrane region" description="Helical" evidence="1">
    <location>
        <begin position="291"/>
        <end position="310"/>
    </location>
</feature>
<dbReference type="EMBL" id="CP035107">
    <property type="protein sequence ID" value="QAR31640.1"/>
    <property type="molecule type" value="Genomic_DNA"/>
</dbReference>
<dbReference type="OrthoDB" id="1452996at2"/>
<reference evidence="2 3" key="1">
    <citation type="submission" date="2019-01" db="EMBL/GenBank/DDBJ databases">
        <title>Whole Genome of Ornithobacterium rhinotracheale FARPER-174b.</title>
        <authorList>
            <person name="Tataje-Lavanda L.A."/>
            <person name="Montalvan A."/>
            <person name="Montesinos R."/>
            <person name="Zimic M."/>
            <person name="Fernandez-Sanchez M."/>
            <person name="Fernandez-Diaz M."/>
        </authorList>
    </citation>
    <scope>NUCLEOTIDE SEQUENCE [LARGE SCALE GENOMIC DNA]</scope>
    <source>
        <strain evidence="2 3">FARPER-174b</strain>
    </source>
</reference>
<feature type="transmembrane region" description="Helical" evidence="1">
    <location>
        <begin position="86"/>
        <end position="103"/>
    </location>
</feature>
<proteinExistence type="predicted"/>
<feature type="transmembrane region" description="Helical" evidence="1">
    <location>
        <begin position="188"/>
        <end position="205"/>
    </location>
</feature>
<dbReference type="Pfam" id="PF14897">
    <property type="entry name" value="EpsG"/>
    <property type="match status" value="1"/>
</dbReference>
<accession>A0A410JTW7</accession>
<evidence type="ECO:0000313" key="3">
    <source>
        <dbReference type="Proteomes" id="UP000287701"/>
    </source>
</evidence>
<evidence type="ECO:0000313" key="2">
    <source>
        <dbReference type="EMBL" id="QAR31640.1"/>
    </source>
</evidence>
<organism evidence="2 3">
    <name type="scientific">Ornithobacterium rhinotracheale</name>
    <dbReference type="NCBI Taxonomy" id="28251"/>
    <lineage>
        <taxon>Bacteria</taxon>
        <taxon>Pseudomonadati</taxon>
        <taxon>Bacteroidota</taxon>
        <taxon>Flavobacteriia</taxon>
        <taxon>Flavobacteriales</taxon>
        <taxon>Weeksellaceae</taxon>
        <taxon>Ornithobacterium</taxon>
    </lineage>
</organism>
<sequence>MLFYLLCFALIALLPFIQNRGYLLAALFSLAFIAGVRDMIGSRDAYYYAYFFEQFSFRDLWHFNFYEPGFKIYTILLKSISSQREFFFFITAFVLIFLQSLSVKNLNLPPLSHWILFIILCKFYLLDFVYLRQLMATGLAWVAFSHYFGQGKRWQSFVLFILAAFFHRSALILLPLFFILNLKNSLKIVFWIYAALTTVVIFQWITPISQKFFRGIGQYFPYLDRLKYYAFENTELKYLYLLEIPLVLVVLYFIPKLKNIHALQQRILFNAVFLYGFFSIFSMQNTTFIRFAWFYFLGLASAIVLILNHFNRSEIKNYIKIGILVYYSAIFFRILISFDGGDFIPYKSIFNDFKRNGQFEIYEYRQ</sequence>